<dbReference type="PANTHER" id="PTHR37984:SF5">
    <property type="entry name" value="PROTEIN NYNRIN-LIKE"/>
    <property type="match status" value="1"/>
</dbReference>
<dbReference type="GO" id="GO:0015074">
    <property type="term" value="P:DNA integration"/>
    <property type="evidence" value="ECO:0007669"/>
    <property type="project" value="InterPro"/>
</dbReference>
<evidence type="ECO:0000256" key="2">
    <source>
        <dbReference type="ARBA" id="ARBA00022695"/>
    </source>
</evidence>
<dbReference type="Gene3D" id="1.10.340.70">
    <property type="match status" value="1"/>
</dbReference>
<dbReference type="AlphaFoldDB" id="A0A087GPI2"/>
<dbReference type="Gene3D" id="2.40.70.10">
    <property type="entry name" value="Acid Proteases"/>
    <property type="match status" value="1"/>
</dbReference>
<dbReference type="Pfam" id="PF00078">
    <property type="entry name" value="RVT_1"/>
    <property type="match status" value="1"/>
</dbReference>
<proteinExistence type="predicted"/>
<dbReference type="InterPro" id="IPR043502">
    <property type="entry name" value="DNA/RNA_pol_sf"/>
</dbReference>
<dbReference type="Gene3D" id="3.10.10.10">
    <property type="entry name" value="HIV Type 1 Reverse Transcriptase, subunit A, domain 1"/>
    <property type="match status" value="1"/>
</dbReference>
<dbReference type="PANTHER" id="PTHR37984">
    <property type="entry name" value="PROTEIN CBG26694"/>
    <property type="match status" value="1"/>
</dbReference>
<evidence type="ECO:0000313" key="8">
    <source>
        <dbReference type="EMBL" id="KFK31784.1"/>
    </source>
</evidence>
<keyword evidence="9" id="KW-1185">Reference proteome</keyword>
<name>A0A087GPI2_ARAAL</name>
<protein>
    <recommendedName>
        <fullName evidence="7">Integrase catalytic domain-containing protein</fullName>
    </recommendedName>
</protein>
<reference evidence="9" key="1">
    <citation type="journal article" date="2015" name="Nat. Plants">
        <title>Genome expansion of Arabis alpina linked with retrotransposition and reduced symmetric DNA methylation.</title>
        <authorList>
            <person name="Willing E.M."/>
            <person name="Rawat V."/>
            <person name="Mandakova T."/>
            <person name="Maumus F."/>
            <person name="James G.V."/>
            <person name="Nordstroem K.J."/>
            <person name="Becker C."/>
            <person name="Warthmann N."/>
            <person name="Chica C."/>
            <person name="Szarzynska B."/>
            <person name="Zytnicki M."/>
            <person name="Albani M.C."/>
            <person name="Kiefer C."/>
            <person name="Bergonzi S."/>
            <person name="Castaings L."/>
            <person name="Mateos J.L."/>
            <person name="Berns M.C."/>
            <person name="Bujdoso N."/>
            <person name="Piofczyk T."/>
            <person name="de Lorenzo L."/>
            <person name="Barrero-Sicilia C."/>
            <person name="Mateos I."/>
            <person name="Piednoel M."/>
            <person name="Hagmann J."/>
            <person name="Chen-Min-Tao R."/>
            <person name="Iglesias-Fernandez R."/>
            <person name="Schuster S.C."/>
            <person name="Alonso-Blanco C."/>
            <person name="Roudier F."/>
            <person name="Carbonero P."/>
            <person name="Paz-Ares J."/>
            <person name="Davis S.J."/>
            <person name="Pecinka A."/>
            <person name="Quesneville H."/>
            <person name="Colot V."/>
            <person name="Lysak M.A."/>
            <person name="Weigel D."/>
            <person name="Coupland G."/>
            <person name="Schneeberger K."/>
        </authorList>
    </citation>
    <scope>NUCLEOTIDE SEQUENCE [LARGE SCALE GENOMIC DNA]</scope>
    <source>
        <strain evidence="9">cv. Pajares</strain>
    </source>
</reference>
<dbReference type="CDD" id="cd09274">
    <property type="entry name" value="RNase_HI_RT_Ty3"/>
    <property type="match status" value="1"/>
</dbReference>
<dbReference type="Gramene" id="KFK31784">
    <property type="protein sequence ID" value="KFK31784"/>
    <property type="gene ID" value="AALP_AA6G158000"/>
</dbReference>
<keyword evidence="5" id="KW-0511">Multifunctional enzyme</keyword>
<keyword evidence="1" id="KW-0808">Transferase</keyword>
<dbReference type="InterPro" id="IPR043128">
    <property type="entry name" value="Rev_trsase/Diguanyl_cyclase"/>
</dbReference>
<dbReference type="Gene3D" id="3.30.420.10">
    <property type="entry name" value="Ribonuclease H-like superfamily/Ribonuclease H"/>
    <property type="match status" value="1"/>
</dbReference>
<keyword evidence="2" id="KW-0548">Nucleotidyltransferase</keyword>
<dbReference type="SUPFAM" id="SSF53098">
    <property type="entry name" value="Ribonuclease H-like"/>
    <property type="match status" value="1"/>
</dbReference>
<dbReference type="CDD" id="cd00303">
    <property type="entry name" value="retropepsin_like"/>
    <property type="match status" value="1"/>
</dbReference>
<sequence length="975" mass="109210">MAKGTRGRGRGGRGGRGRGRGPVDEPVMSLIGAGLGPVEVGGAGGVGAARGAVAATGVVQAGDDRLADLLRQLLDRLQGAVHMQTRVLPRVAEVKLRAAVVDEVPSYIRMMEQMQRIGTGSFAGGVKPEEADEWRMRLERNFCSIRCPEGYMVDLAVHYLDGDAHLWWRGVAVRRAQTVLDRLEARFLDLAQGAMSVRFLAHEICVGTLFVGGCESHVLFDSGPSNCFITPEHAERSGIRSDAGERTGPVMVARGEFLATHGWARDVDILVAGELMPAELVISPVELYDVIMRMDWLNRYIVQMDCHRGRVVFESDGGRLVYHGVRPTSGSLVISLVQAEAIIERGCEAYLATIVMPQAVGGVVVRDIRVVRDFEDAFQSLQGLPPSRSNPFTIELEPGTTPLFKAPYRIALAELADLKKQLEDLLDKGFIRPSTSPWGAPVLFVKKKDGSFRLCIDYRWLNRVTVKNKYPLLRIDELLDQLREATWFSYIDLASGYHQIPIEEADVRKMAFKIQYGHFEFVVMPFGLTNALAVFMRLMNGVFQEYLDEGSFCGFGEDSVYPRLAGYYRRFVKGFASMAQSMTKLTGKDVPFVWSADCELSFAKLKTMLTSTPVLVLPESSQPYVVYRDALGVGLGCVLMQQGMVISYASRQLRKHEGNYHVHDFELAGVMFALKIWRSYLYGGRVQVFTDHHNLKYIFSAEFKYALSRRRYDSSQERDVETLVSMICTLRLCVTSEEPLGLEAVDQADLLSRIRVAQEKDQVLVDLSKAAGSEYQISANGTILVHGRVCVPKDEDLRQEILREAHTSKFLIHPGETKMYRDLRRYYHLVEMKRDVADWVAGCNVCQLLMAEHHVPSSLLQSLPIPEWKWDIITLDFVVGLPVCRTYDAIWVIVDRLTKSAHFLAIKKKNGAEVLAKKYVKDIVRLHGVPANIVSDRDPRFASVFWRAFQADMGTKVHMSTANHPQTDGQSERTI</sequence>
<dbReference type="InterPro" id="IPR021109">
    <property type="entry name" value="Peptidase_aspartic_dom_sf"/>
</dbReference>
<evidence type="ECO:0000256" key="3">
    <source>
        <dbReference type="ARBA" id="ARBA00022722"/>
    </source>
</evidence>
<dbReference type="PROSITE" id="PS50994">
    <property type="entry name" value="INTEGRASE"/>
    <property type="match status" value="1"/>
</dbReference>
<dbReference type="GO" id="GO:0003676">
    <property type="term" value="F:nucleic acid binding"/>
    <property type="evidence" value="ECO:0007669"/>
    <property type="project" value="InterPro"/>
</dbReference>
<evidence type="ECO:0000256" key="1">
    <source>
        <dbReference type="ARBA" id="ARBA00022679"/>
    </source>
</evidence>
<keyword evidence="4" id="KW-0255">Endonuclease</keyword>
<evidence type="ECO:0000256" key="5">
    <source>
        <dbReference type="ARBA" id="ARBA00023268"/>
    </source>
</evidence>
<dbReference type="OrthoDB" id="2013610at2759"/>
<feature type="region of interest" description="Disordered" evidence="6">
    <location>
        <begin position="1"/>
        <end position="25"/>
    </location>
</feature>
<keyword evidence="3" id="KW-0540">Nuclease</keyword>
<evidence type="ECO:0000256" key="6">
    <source>
        <dbReference type="SAM" id="MobiDB-lite"/>
    </source>
</evidence>
<dbReference type="InterPro" id="IPR012337">
    <property type="entry name" value="RNaseH-like_sf"/>
</dbReference>
<dbReference type="InterPro" id="IPR036397">
    <property type="entry name" value="RNaseH_sf"/>
</dbReference>
<feature type="domain" description="Integrase catalytic" evidence="7">
    <location>
        <begin position="860"/>
        <end position="975"/>
    </location>
</feature>
<dbReference type="Pfam" id="PF17921">
    <property type="entry name" value="Integrase_H2C2"/>
    <property type="match status" value="1"/>
</dbReference>
<dbReference type="InterPro" id="IPR041577">
    <property type="entry name" value="RT_RNaseH_2"/>
</dbReference>
<dbReference type="eggNOG" id="KOG0017">
    <property type="taxonomic scope" value="Eukaryota"/>
</dbReference>
<dbReference type="InterPro" id="IPR001584">
    <property type="entry name" value="Integrase_cat-core"/>
</dbReference>
<gene>
    <name evidence="8" type="ordered locus">AALP_Aa6g158000</name>
</gene>
<dbReference type="Pfam" id="PF17919">
    <property type="entry name" value="RT_RNaseH_2"/>
    <property type="match status" value="1"/>
</dbReference>
<dbReference type="InterPro" id="IPR000477">
    <property type="entry name" value="RT_dom"/>
</dbReference>
<accession>A0A087GPI2</accession>
<dbReference type="Pfam" id="PF08284">
    <property type="entry name" value="RVP_2"/>
    <property type="match status" value="1"/>
</dbReference>
<evidence type="ECO:0000256" key="4">
    <source>
        <dbReference type="ARBA" id="ARBA00022759"/>
    </source>
</evidence>
<feature type="compositionally biased region" description="Basic residues" evidence="6">
    <location>
        <begin position="1"/>
        <end position="19"/>
    </location>
</feature>
<keyword evidence="4" id="KW-0378">Hydrolase</keyword>
<dbReference type="SUPFAM" id="SSF56672">
    <property type="entry name" value="DNA/RNA polymerases"/>
    <property type="match status" value="1"/>
</dbReference>
<dbReference type="GO" id="GO:0004519">
    <property type="term" value="F:endonuclease activity"/>
    <property type="evidence" value="ECO:0007669"/>
    <property type="project" value="UniProtKB-KW"/>
</dbReference>
<dbReference type="OMA" id="MVISYAS"/>
<dbReference type="InterPro" id="IPR050951">
    <property type="entry name" value="Retrovirus_Pol_polyprotein"/>
</dbReference>
<evidence type="ECO:0000313" key="9">
    <source>
        <dbReference type="Proteomes" id="UP000029120"/>
    </source>
</evidence>
<dbReference type="GO" id="GO:0016779">
    <property type="term" value="F:nucleotidyltransferase activity"/>
    <property type="evidence" value="ECO:0007669"/>
    <property type="project" value="UniProtKB-KW"/>
</dbReference>
<dbReference type="EMBL" id="CM002874">
    <property type="protein sequence ID" value="KFK31784.1"/>
    <property type="molecule type" value="Genomic_DNA"/>
</dbReference>
<dbReference type="InterPro" id="IPR041588">
    <property type="entry name" value="Integrase_H2C2"/>
</dbReference>
<dbReference type="Gene3D" id="3.30.70.270">
    <property type="match status" value="1"/>
</dbReference>
<organism evidence="8 9">
    <name type="scientific">Arabis alpina</name>
    <name type="common">Alpine rock-cress</name>
    <dbReference type="NCBI Taxonomy" id="50452"/>
    <lineage>
        <taxon>Eukaryota</taxon>
        <taxon>Viridiplantae</taxon>
        <taxon>Streptophyta</taxon>
        <taxon>Embryophyta</taxon>
        <taxon>Tracheophyta</taxon>
        <taxon>Spermatophyta</taxon>
        <taxon>Magnoliopsida</taxon>
        <taxon>eudicotyledons</taxon>
        <taxon>Gunneridae</taxon>
        <taxon>Pentapetalae</taxon>
        <taxon>rosids</taxon>
        <taxon>malvids</taxon>
        <taxon>Brassicales</taxon>
        <taxon>Brassicaceae</taxon>
        <taxon>Arabideae</taxon>
        <taxon>Arabis</taxon>
    </lineage>
</organism>
<evidence type="ECO:0000259" key="7">
    <source>
        <dbReference type="PROSITE" id="PS50994"/>
    </source>
</evidence>
<dbReference type="CDD" id="cd01647">
    <property type="entry name" value="RT_LTR"/>
    <property type="match status" value="1"/>
</dbReference>
<dbReference type="Proteomes" id="UP000029120">
    <property type="component" value="Chromosome 6"/>
</dbReference>